<dbReference type="SUPFAM" id="SSF89095">
    <property type="entry name" value="GatB/YqeY motif"/>
    <property type="match status" value="1"/>
</dbReference>
<dbReference type="HAMAP" id="MF_00121">
    <property type="entry name" value="GatB"/>
    <property type="match status" value="1"/>
</dbReference>
<reference evidence="12" key="1">
    <citation type="journal article" date="2021" name="PeerJ">
        <title>Extensive microbial diversity within the chicken gut microbiome revealed by metagenomics and culture.</title>
        <authorList>
            <person name="Gilroy R."/>
            <person name="Ravi A."/>
            <person name="Getino M."/>
            <person name="Pursley I."/>
            <person name="Horton D.L."/>
            <person name="Alikhan N.F."/>
            <person name="Baker D."/>
            <person name="Gharbi K."/>
            <person name="Hall N."/>
            <person name="Watson M."/>
            <person name="Adriaenssens E.M."/>
            <person name="Foster-Nyarko E."/>
            <person name="Jarju S."/>
            <person name="Secka A."/>
            <person name="Antonio M."/>
            <person name="Oren A."/>
            <person name="Chaudhuri R.R."/>
            <person name="La Ragione R."/>
            <person name="Hildebrand F."/>
            <person name="Pallen M.J."/>
        </authorList>
    </citation>
    <scope>NUCLEOTIDE SEQUENCE</scope>
    <source>
        <strain evidence="12">12435</strain>
    </source>
</reference>
<keyword evidence="5 10" id="KW-0067">ATP-binding</keyword>
<evidence type="ECO:0000256" key="1">
    <source>
        <dbReference type="ARBA" id="ARBA00005306"/>
    </source>
</evidence>
<dbReference type="PANTHER" id="PTHR11659:SF0">
    <property type="entry name" value="GLUTAMYL-TRNA(GLN) AMIDOTRANSFERASE SUBUNIT B, MITOCHONDRIAL"/>
    <property type="match status" value="1"/>
</dbReference>
<evidence type="ECO:0000256" key="6">
    <source>
        <dbReference type="ARBA" id="ARBA00022917"/>
    </source>
</evidence>
<accession>A0A9D1TRI3</accession>
<comment type="catalytic activity">
    <reaction evidence="8 10">
        <text>L-aspartyl-tRNA(Asn) + L-glutamine + ATP + H2O = L-asparaginyl-tRNA(Asn) + L-glutamate + ADP + phosphate + 2 H(+)</text>
        <dbReference type="Rhea" id="RHEA:14513"/>
        <dbReference type="Rhea" id="RHEA-COMP:9674"/>
        <dbReference type="Rhea" id="RHEA-COMP:9677"/>
        <dbReference type="ChEBI" id="CHEBI:15377"/>
        <dbReference type="ChEBI" id="CHEBI:15378"/>
        <dbReference type="ChEBI" id="CHEBI:29985"/>
        <dbReference type="ChEBI" id="CHEBI:30616"/>
        <dbReference type="ChEBI" id="CHEBI:43474"/>
        <dbReference type="ChEBI" id="CHEBI:58359"/>
        <dbReference type="ChEBI" id="CHEBI:78515"/>
        <dbReference type="ChEBI" id="CHEBI:78516"/>
        <dbReference type="ChEBI" id="CHEBI:456216"/>
    </reaction>
</comment>
<dbReference type="InterPro" id="IPR018027">
    <property type="entry name" value="Asn/Gln_amidotransferase"/>
</dbReference>
<comment type="function">
    <text evidence="7 10">Allows the formation of correctly charged Asn-tRNA(Asn) or Gln-tRNA(Gln) through the transamidation of misacylated Asp-tRNA(Asn) or Glu-tRNA(Gln) in organisms which lack either or both of asparaginyl-tRNA or glutaminyl-tRNA synthetases. The reaction takes place in the presence of glutamine and ATP through an activated phospho-Asp-tRNA(Asn) or phospho-Glu-tRNA(Gln).</text>
</comment>
<dbReference type="InterPro" id="IPR003789">
    <property type="entry name" value="Asn/Gln_tRNA_amidoTrase-B-like"/>
</dbReference>
<organism evidence="12 13">
    <name type="scientific">Candidatus Protoclostridium stercorigallinarum</name>
    <dbReference type="NCBI Taxonomy" id="2838741"/>
    <lineage>
        <taxon>Bacteria</taxon>
        <taxon>Bacillati</taxon>
        <taxon>Bacillota</taxon>
        <taxon>Clostridia</taxon>
        <taxon>Candidatus Protoclostridium</taxon>
    </lineage>
</organism>
<feature type="domain" description="Asn/Gln amidotransferase" evidence="11">
    <location>
        <begin position="325"/>
        <end position="472"/>
    </location>
</feature>
<dbReference type="NCBIfam" id="NF004014">
    <property type="entry name" value="PRK05477.1-4"/>
    <property type="match status" value="1"/>
</dbReference>
<name>A0A9D1TRI3_9FIRM</name>
<dbReference type="NCBIfam" id="NF004012">
    <property type="entry name" value="PRK05477.1-2"/>
    <property type="match status" value="1"/>
</dbReference>
<keyword evidence="3 10" id="KW-0436">Ligase</keyword>
<dbReference type="GO" id="GO:0050567">
    <property type="term" value="F:glutaminyl-tRNA synthase (glutamine-hydrolyzing) activity"/>
    <property type="evidence" value="ECO:0007669"/>
    <property type="project" value="UniProtKB-UniRule"/>
</dbReference>
<reference evidence="12" key="2">
    <citation type="submission" date="2021-04" db="EMBL/GenBank/DDBJ databases">
        <authorList>
            <person name="Gilroy R."/>
        </authorList>
    </citation>
    <scope>NUCLEOTIDE SEQUENCE</scope>
    <source>
        <strain evidence="12">12435</strain>
    </source>
</reference>
<dbReference type="AlphaFoldDB" id="A0A9D1TRI3"/>
<dbReference type="EC" id="6.3.5.-" evidence="10"/>
<dbReference type="NCBIfam" id="TIGR00133">
    <property type="entry name" value="gatB"/>
    <property type="match status" value="1"/>
</dbReference>
<dbReference type="EMBL" id="DXHS01000068">
    <property type="protein sequence ID" value="HIW02479.1"/>
    <property type="molecule type" value="Genomic_DNA"/>
</dbReference>
<dbReference type="GO" id="GO:0070681">
    <property type="term" value="P:glutaminyl-tRNAGln biosynthesis via transamidation"/>
    <property type="evidence" value="ECO:0007669"/>
    <property type="project" value="TreeGrafter"/>
</dbReference>
<dbReference type="Pfam" id="PF02934">
    <property type="entry name" value="GatB_N"/>
    <property type="match status" value="1"/>
</dbReference>
<dbReference type="SMART" id="SM00845">
    <property type="entry name" value="GatB_Yqey"/>
    <property type="match status" value="1"/>
</dbReference>
<evidence type="ECO:0000256" key="10">
    <source>
        <dbReference type="HAMAP-Rule" id="MF_00121"/>
    </source>
</evidence>
<gene>
    <name evidence="10 12" type="primary">gatB</name>
    <name evidence="12" type="ORF">H9892_03985</name>
</gene>
<dbReference type="InterPro" id="IPR017959">
    <property type="entry name" value="Asn/Gln-tRNA_amidoTrfase_suB/E"/>
</dbReference>
<evidence type="ECO:0000256" key="7">
    <source>
        <dbReference type="ARBA" id="ARBA00024799"/>
    </source>
</evidence>
<dbReference type="InterPro" id="IPR023168">
    <property type="entry name" value="GatB_Yqey_C_2"/>
</dbReference>
<keyword evidence="6 10" id="KW-0648">Protein biosynthesis</keyword>
<comment type="caution">
    <text evidence="12">The sequence shown here is derived from an EMBL/GenBank/DDBJ whole genome shotgun (WGS) entry which is preliminary data.</text>
</comment>
<comment type="similarity">
    <text evidence="1 10">Belongs to the GatB/GatE family. GatB subfamily.</text>
</comment>
<evidence type="ECO:0000256" key="2">
    <source>
        <dbReference type="ARBA" id="ARBA00011123"/>
    </source>
</evidence>
<evidence type="ECO:0000256" key="4">
    <source>
        <dbReference type="ARBA" id="ARBA00022741"/>
    </source>
</evidence>
<dbReference type="GO" id="GO:0006412">
    <property type="term" value="P:translation"/>
    <property type="evidence" value="ECO:0007669"/>
    <property type="project" value="UniProtKB-UniRule"/>
</dbReference>
<evidence type="ECO:0000256" key="5">
    <source>
        <dbReference type="ARBA" id="ARBA00022840"/>
    </source>
</evidence>
<proteinExistence type="inferred from homology"/>
<dbReference type="FunFam" id="1.10.10.410:FF:000001">
    <property type="entry name" value="Aspartyl/glutamyl-tRNA(Asn/Gln) amidotransferase subunit B"/>
    <property type="match status" value="1"/>
</dbReference>
<evidence type="ECO:0000259" key="11">
    <source>
        <dbReference type="SMART" id="SM00845"/>
    </source>
</evidence>
<dbReference type="Proteomes" id="UP000823990">
    <property type="component" value="Unassembled WGS sequence"/>
</dbReference>
<keyword evidence="4 10" id="KW-0547">Nucleotide-binding</keyword>
<comment type="subunit">
    <text evidence="2 10">Heterotrimer of A, B and C subunits.</text>
</comment>
<dbReference type="Gene3D" id="1.10.10.410">
    <property type="match status" value="1"/>
</dbReference>
<evidence type="ECO:0000256" key="8">
    <source>
        <dbReference type="ARBA" id="ARBA00047380"/>
    </source>
</evidence>
<dbReference type="Gene3D" id="1.10.150.380">
    <property type="entry name" value="GatB domain, N-terminal subdomain"/>
    <property type="match status" value="1"/>
</dbReference>
<evidence type="ECO:0000256" key="9">
    <source>
        <dbReference type="ARBA" id="ARBA00047913"/>
    </source>
</evidence>
<dbReference type="PANTHER" id="PTHR11659">
    <property type="entry name" value="GLUTAMYL-TRNA GLN AMIDOTRANSFERASE SUBUNIT B MITOCHONDRIAL AND PROKARYOTIC PET112-RELATED"/>
    <property type="match status" value="1"/>
</dbReference>
<comment type="catalytic activity">
    <reaction evidence="9 10">
        <text>L-glutamyl-tRNA(Gln) + L-glutamine + ATP + H2O = L-glutaminyl-tRNA(Gln) + L-glutamate + ADP + phosphate + H(+)</text>
        <dbReference type="Rhea" id="RHEA:17521"/>
        <dbReference type="Rhea" id="RHEA-COMP:9681"/>
        <dbReference type="Rhea" id="RHEA-COMP:9684"/>
        <dbReference type="ChEBI" id="CHEBI:15377"/>
        <dbReference type="ChEBI" id="CHEBI:15378"/>
        <dbReference type="ChEBI" id="CHEBI:29985"/>
        <dbReference type="ChEBI" id="CHEBI:30616"/>
        <dbReference type="ChEBI" id="CHEBI:43474"/>
        <dbReference type="ChEBI" id="CHEBI:58359"/>
        <dbReference type="ChEBI" id="CHEBI:78520"/>
        <dbReference type="ChEBI" id="CHEBI:78521"/>
        <dbReference type="ChEBI" id="CHEBI:456216"/>
    </reaction>
</comment>
<dbReference type="GO" id="GO:0005524">
    <property type="term" value="F:ATP binding"/>
    <property type="evidence" value="ECO:0007669"/>
    <property type="project" value="UniProtKB-KW"/>
</dbReference>
<sequence>MSEYIPTIGLEVHCELKTETKLFCSCRNSFGAAPNTNTCPVCAGHPGVLPVLNRKAVEYTVKAGCAIGCRISRYSKWDRKNYFYPDLPKAWQTSQYDLPLCIGGEVRITVNGEEKTVRLNRIHLEEDAGKLVHGGGSTAVDYNRCGVPLMECVTEPDMHSADEAVAFLEELASIFRYAGVSDCRMQEGSIRADVNLSLSRPGEPLGTRTETKNLNSFRSVRRAIEAEIRRQTEVLESGGKVVQETRRFDDATGEGYGMRSKEDAQDYRYFPEPDLMPVVLSDEDVERIRATLPELARDRRNRYVSDLGLSDYDASLITADPATAELFDDAVTAGANAKKAANYIMSEIMRKGKTAGEDGIVVGITGMQLADLLALVEKGEINLVSSRDVLDKIWLTDMTASAAVDALGLRQNNDAGEIEKLVRDIVAANPGPADDYRKGNEKVLSFFVGQLMKATKGKTNPKIAGELIRKVLSE</sequence>
<dbReference type="InterPro" id="IPR014746">
    <property type="entry name" value="Gln_synth/guanido_kin_cat_dom"/>
</dbReference>
<dbReference type="Pfam" id="PF02637">
    <property type="entry name" value="GatB_Yqey"/>
    <property type="match status" value="1"/>
</dbReference>
<dbReference type="InterPro" id="IPR042114">
    <property type="entry name" value="GatB_C_1"/>
</dbReference>
<evidence type="ECO:0000313" key="12">
    <source>
        <dbReference type="EMBL" id="HIW02479.1"/>
    </source>
</evidence>
<protein>
    <recommendedName>
        <fullName evidence="10">Aspartyl/glutamyl-tRNA(Asn/Gln) amidotransferase subunit B</fullName>
        <shortName evidence="10">Asp/Glu-ADT subunit B</shortName>
        <ecNumber evidence="10">6.3.5.-</ecNumber>
    </recommendedName>
</protein>
<evidence type="ECO:0000313" key="13">
    <source>
        <dbReference type="Proteomes" id="UP000823990"/>
    </source>
</evidence>
<evidence type="ECO:0000256" key="3">
    <source>
        <dbReference type="ARBA" id="ARBA00022598"/>
    </source>
</evidence>
<dbReference type="InterPro" id="IPR004413">
    <property type="entry name" value="GatB"/>
</dbReference>
<dbReference type="SUPFAM" id="SSF55931">
    <property type="entry name" value="Glutamine synthetase/guanido kinase"/>
    <property type="match status" value="1"/>
</dbReference>
<dbReference type="InterPro" id="IPR006075">
    <property type="entry name" value="Asn/Gln-tRNA_Trfase_suB/E_cat"/>
</dbReference>